<evidence type="ECO:0000256" key="4">
    <source>
        <dbReference type="ARBA" id="ARBA00022801"/>
    </source>
</evidence>
<evidence type="ECO:0000256" key="1">
    <source>
        <dbReference type="ARBA" id="ARBA00000822"/>
    </source>
</evidence>
<comment type="catalytic activity">
    <reaction evidence="1">
        <text>Random endo-hydrolysis of N-acetyl-beta-D-glucosaminide (1-&gt;4)-beta-linkages in chitin and chitodextrins.</text>
        <dbReference type="EC" id="3.2.1.14"/>
    </reaction>
</comment>
<dbReference type="PROSITE" id="PS01095">
    <property type="entry name" value="GH18_1"/>
    <property type="match status" value="1"/>
</dbReference>
<dbReference type="InterPro" id="IPR001223">
    <property type="entry name" value="Glyco_hydro18_cat"/>
</dbReference>
<sequence length="369" mass="40361">MQRSDPGMSIRWNAVYYANWRANNAPPPSSLKLGYVSHVFYAFAWVKEDGTVYLSNEWVDEHQPVDDTKGYLRALVQQKRNAQIKVLLSIGGSGDGGDIVGSRHFAAVASSPAAVERFMSSAAELANKFDLDGFDINWEHPETLEQGEAYTALLFRLRQQFPSPRYLLTTALPAGAWALSKINLFQAHQYVDFINLMTYDFSGPWMTHSGHQAQLHAPEPDPQNDTAAASTSCSSGVSYLMSCDVPSDKILLGIPVYGRAFPGANGINQQYEKVDGEEKVFDYRELPLPGAEEMHDDALGAAYCVDSGGGGGGGAGFISYDSTRTVRQKAEFVSEYKLGGLFYWHLAADAGAERSLVATGYQALHSSMI</sequence>
<evidence type="ECO:0000256" key="3">
    <source>
        <dbReference type="ARBA" id="ARBA00012729"/>
    </source>
</evidence>
<dbReference type="EC" id="3.2.1.14" evidence="3"/>
<dbReference type="Gene3D" id="3.20.20.80">
    <property type="entry name" value="Glycosidases"/>
    <property type="match status" value="1"/>
</dbReference>
<protein>
    <recommendedName>
        <fullName evidence="3">chitinase</fullName>
        <ecNumber evidence="3">3.2.1.14</ecNumber>
    </recommendedName>
</protein>
<comment type="caution">
    <text evidence="12">The sequence shown here is derived from an EMBL/GenBank/DDBJ whole genome shotgun (WGS) entry which is preliminary data.</text>
</comment>
<dbReference type="PANTHER" id="PTHR11177">
    <property type="entry name" value="CHITINASE"/>
    <property type="match status" value="1"/>
</dbReference>
<name>A0A2B7ZP82_9EURO</name>
<dbReference type="GO" id="GO:0005576">
    <property type="term" value="C:extracellular region"/>
    <property type="evidence" value="ECO:0007669"/>
    <property type="project" value="TreeGrafter"/>
</dbReference>
<feature type="domain" description="GH18" evidence="11">
    <location>
        <begin position="11"/>
        <end position="367"/>
    </location>
</feature>
<dbReference type="Pfam" id="PF00704">
    <property type="entry name" value="Glyco_hydro_18"/>
    <property type="match status" value="1"/>
</dbReference>
<dbReference type="VEuPathDB" id="FungiDB:EMCG_03324"/>
<dbReference type="PANTHER" id="PTHR11177:SF228">
    <property type="entry name" value="CHITINASE"/>
    <property type="match status" value="1"/>
</dbReference>
<dbReference type="InterPro" id="IPR029070">
    <property type="entry name" value="Chitinase_insertion_sf"/>
</dbReference>
<accession>A0A2B7ZP82</accession>
<dbReference type="InterPro" id="IPR050314">
    <property type="entry name" value="Glycosyl_Hydrlase_18"/>
</dbReference>
<dbReference type="InterPro" id="IPR011583">
    <property type="entry name" value="Chitinase_II/V-like_cat"/>
</dbReference>
<dbReference type="GO" id="GO:0000272">
    <property type="term" value="P:polysaccharide catabolic process"/>
    <property type="evidence" value="ECO:0007669"/>
    <property type="project" value="UniProtKB-KW"/>
</dbReference>
<dbReference type="InterPro" id="IPR017853">
    <property type="entry name" value="GH"/>
</dbReference>
<keyword evidence="5" id="KW-0146">Chitin degradation</keyword>
<organism evidence="12 13">
    <name type="scientific">[Emmonsia] crescens</name>
    <dbReference type="NCBI Taxonomy" id="73230"/>
    <lineage>
        <taxon>Eukaryota</taxon>
        <taxon>Fungi</taxon>
        <taxon>Dikarya</taxon>
        <taxon>Ascomycota</taxon>
        <taxon>Pezizomycotina</taxon>
        <taxon>Eurotiomycetes</taxon>
        <taxon>Eurotiomycetidae</taxon>
        <taxon>Onygenales</taxon>
        <taxon>Ajellomycetaceae</taxon>
        <taxon>Emergomyces</taxon>
    </lineage>
</organism>
<comment type="similarity">
    <text evidence="2">Belongs to the glycosyl hydrolase 18 family. Chitinase class V subfamily.</text>
</comment>
<evidence type="ECO:0000256" key="9">
    <source>
        <dbReference type="RuleBase" id="RU000489"/>
    </source>
</evidence>
<dbReference type="GO" id="GO:0008843">
    <property type="term" value="F:endochitinase activity"/>
    <property type="evidence" value="ECO:0007669"/>
    <property type="project" value="UniProtKB-EC"/>
</dbReference>
<dbReference type="Proteomes" id="UP000226031">
    <property type="component" value="Unassembled WGS sequence"/>
</dbReference>
<dbReference type="SUPFAM" id="SSF51445">
    <property type="entry name" value="(Trans)glycosidases"/>
    <property type="match status" value="1"/>
</dbReference>
<evidence type="ECO:0000256" key="5">
    <source>
        <dbReference type="ARBA" id="ARBA00023024"/>
    </source>
</evidence>
<keyword evidence="6" id="KW-0119">Carbohydrate metabolism</keyword>
<evidence type="ECO:0000313" key="13">
    <source>
        <dbReference type="Proteomes" id="UP000226031"/>
    </source>
</evidence>
<dbReference type="Gene3D" id="3.10.50.10">
    <property type="match status" value="1"/>
</dbReference>
<keyword evidence="7 9" id="KW-0326">Glycosidase</keyword>
<dbReference type="EMBL" id="PDND01000029">
    <property type="protein sequence ID" value="PGH34993.1"/>
    <property type="molecule type" value="Genomic_DNA"/>
</dbReference>
<dbReference type="SMART" id="SM00636">
    <property type="entry name" value="Glyco_18"/>
    <property type="match status" value="1"/>
</dbReference>
<feature type="region of interest" description="Disordered" evidence="10">
    <location>
        <begin position="210"/>
        <end position="229"/>
    </location>
</feature>
<dbReference type="InterPro" id="IPR001579">
    <property type="entry name" value="Glyco_hydro_18_chit_AS"/>
</dbReference>
<proteinExistence type="inferred from homology"/>
<evidence type="ECO:0000259" key="11">
    <source>
        <dbReference type="PROSITE" id="PS51910"/>
    </source>
</evidence>
<keyword evidence="4 9" id="KW-0378">Hydrolase</keyword>
<dbReference type="STRING" id="73230.A0A2B7ZP82"/>
<evidence type="ECO:0000256" key="10">
    <source>
        <dbReference type="SAM" id="MobiDB-lite"/>
    </source>
</evidence>
<evidence type="ECO:0000256" key="6">
    <source>
        <dbReference type="ARBA" id="ARBA00023277"/>
    </source>
</evidence>
<reference evidence="12 13" key="1">
    <citation type="submission" date="2017-10" db="EMBL/GenBank/DDBJ databases">
        <title>Comparative genomics in systemic dimorphic fungi from Ajellomycetaceae.</title>
        <authorList>
            <person name="Munoz J.F."/>
            <person name="Mcewen J.G."/>
            <person name="Clay O.K."/>
            <person name="Cuomo C.A."/>
        </authorList>
    </citation>
    <scope>NUCLEOTIDE SEQUENCE [LARGE SCALE GENOMIC DNA]</scope>
    <source>
        <strain evidence="12 13">UAMH4076</strain>
    </source>
</reference>
<evidence type="ECO:0000256" key="8">
    <source>
        <dbReference type="ARBA" id="ARBA00023326"/>
    </source>
</evidence>
<dbReference type="GO" id="GO:0008061">
    <property type="term" value="F:chitin binding"/>
    <property type="evidence" value="ECO:0007669"/>
    <property type="project" value="InterPro"/>
</dbReference>
<dbReference type="SUPFAM" id="SSF54556">
    <property type="entry name" value="Chitinase insertion domain"/>
    <property type="match status" value="1"/>
</dbReference>
<keyword evidence="13" id="KW-1185">Reference proteome</keyword>
<dbReference type="AlphaFoldDB" id="A0A2B7ZP82"/>
<dbReference type="GO" id="GO:0006032">
    <property type="term" value="P:chitin catabolic process"/>
    <property type="evidence" value="ECO:0007669"/>
    <property type="project" value="UniProtKB-KW"/>
</dbReference>
<evidence type="ECO:0000256" key="2">
    <source>
        <dbReference type="ARBA" id="ARBA00008682"/>
    </source>
</evidence>
<evidence type="ECO:0000256" key="7">
    <source>
        <dbReference type="ARBA" id="ARBA00023295"/>
    </source>
</evidence>
<keyword evidence="8" id="KW-0624">Polysaccharide degradation</keyword>
<evidence type="ECO:0000313" key="12">
    <source>
        <dbReference type="EMBL" id="PGH34993.1"/>
    </source>
</evidence>
<dbReference type="PROSITE" id="PS51910">
    <property type="entry name" value="GH18_2"/>
    <property type="match status" value="1"/>
</dbReference>
<gene>
    <name evidence="12" type="ORF">GX50_02127</name>
</gene>